<dbReference type="PANTHER" id="PTHR33824">
    <property type="entry name" value="POLYKETIDE CYCLASE/DEHYDRASE AND LIPID TRANSPORT SUPERFAMILY PROTEIN"/>
    <property type="match status" value="1"/>
</dbReference>
<sequence length="253" mass="27441">METYSTSAPRYDELRDASSCNSSTGCRNVGHNEQLGSILAGGGLLAYGLMPNAKLRLVSLLAGASLIYRGVSGQCELYKRMGIDTTAEQTPGVDHGRGRKVVSAVHINRDPRDLYGLWRNLQNLPNVMSHLESVTPLDDQRSRWVAKGPLGQSLQWDAEIISDQPGQLLAWQSLPGADVDNAGSVRFEQPSSGEGTVLRVTIKYDPPGGWPVAKLANLLGQGLQQEVDEDLRRFKQLMETGETATAAINGAQR</sequence>
<evidence type="ECO:0000313" key="5">
    <source>
        <dbReference type="Proteomes" id="UP000322699"/>
    </source>
</evidence>
<name>A0A5B1CC04_9BACT</name>
<dbReference type="SUPFAM" id="SSF55961">
    <property type="entry name" value="Bet v1-like"/>
    <property type="match status" value="1"/>
</dbReference>
<dbReference type="EMBL" id="VRLW01000001">
    <property type="protein sequence ID" value="KAA1258657.1"/>
    <property type="molecule type" value="Genomic_DNA"/>
</dbReference>
<dbReference type="InterPro" id="IPR047137">
    <property type="entry name" value="ORF3"/>
</dbReference>
<reference evidence="4 5" key="1">
    <citation type="submission" date="2019-08" db="EMBL/GenBank/DDBJ databases">
        <title>Deep-cultivation of Planctomycetes and their phenomic and genomic characterization uncovers novel biology.</title>
        <authorList>
            <person name="Wiegand S."/>
            <person name="Jogler M."/>
            <person name="Boedeker C."/>
            <person name="Pinto D."/>
            <person name="Vollmers J."/>
            <person name="Rivas-Marin E."/>
            <person name="Kohn T."/>
            <person name="Peeters S.H."/>
            <person name="Heuer A."/>
            <person name="Rast P."/>
            <person name="Oberbeckmann S."/>
            <person name="Bunk B."/>
            <person name="Jeske O."/>
            <person name="Meyerdierks A."/>
            <person name="Storesund J.E."/>
            <person name="Kallscheuer N."/>
            <person name="Luecker S."/>
            <person name="Lage O.M."/>
            <person name="Pohl T."/>
            <person name="Merkel B.J."/>
            <person name="Hornburger P."/>
            <person name="Mueller R.-W."/>
            <person name="Bruemmer F."/>
            <person name="Labrenz M."/>
            <person name="Spormann A.M."/>
            <person name="Op Den Camp H."/>
            <person name="Overmann J."/>
            <person name="Amann R."/>
            <person name="Jetten M.S.M."/>
            <person name="Mascher T."/>
            <person name="Medema M.H."/>
            <person name="Devos D.P."/>
            <person name="Kaster A.-K."/>
            <person name="Ovreas L."/>
            <person name="Rohde M."/>
            <person name="Galperin M.Y."/>
            <person name="Jogler C."/>
        </authorList>
    </citation>
    <scope>NUCLEOTIDE SEQUENCE [LARGE SCALE GENOMIC DNA]</scope>
    <source>
        <strain evidence="4 5">LF1</strain>
    </source>
</reference>
<gene>
    <name evidence="4" type="ORF">LF1_11790</name>
</gene>
<dbReference type="Pfam" id="PF11127">
    <property type="entry name" value="YgaP-like_TM"/>
    <property type="match status" value="1"/>
</dbReference>
<feature type="domain" description="Inner membrane protein YgaP-like transmembrane" evidence="3">
    <location>
        <begin position="27"/>
        <end position="88"/>
    </location>
</feature>
<dbReference type="RefSeq" id="WP_084422779.1">
    <property type="nucleotide sequence ID" value="NZ_LWSK01000076.1"/>
</dbReference>
<evidence type="ECO:0000256" key="1">
    <source>
        <dbReference type="ARBA" id="ARBA00008918"/>
    </source>
</evidence>
<comment type="caution">
    <text evidence="4">The sequence shown here is derived from an EMBL/GenBank/DDBJ whole genome shotgun (WGS) entry which is preliminary data.</text>
</comment>
<feature type="domain" description="Coenzyme Q-binding protein COQ10 START" evidence="2">
    <location>
        <begin position="107"/>
        <end position="231"/>
    </location>
</feature>
<dbReference type="AlphaFoldDB" id="A0A5B1CC04"/>
<dbReference type="Pfam" id="PF03364">
    <property type="entry name" value="Polyketide_cyc"/>
    <property type="match status" value="1"/>
</dbReference>
<proteinExistence type="inferred from homology"/>
<organism evidence="4 5">
    <name type="scientific">Rubripirellula obstinata</name>
    <dbReference type="NCBI Taxonomy" id="406547"/>
    <lineage>
        <taxon>Bacteria</taxon>
        <taxon>Pseudomonadati</taxon>
        <taxon>Planctomycetota</taxon>
        <taxon>Planctomycetia</taxon>
        <taxon>Pirellulales</taxon>
        <taxon>Pirellulaceae</taxon>
        <taxon>Rubripirellula</taxon>
    </lineage>
</organism>
<evidence type="ECO:0000259" key="2">
    <source>
        <dbReference type="Pfam" id="PF03364"/>
    </source>
</evidence>
<keyword evidence="5" id="KW-1185">Reference proteome</keyword>
<dbReference type="InterPro" id="IPR023393">
    <property type="entry name" value="START-like_dom_sf"/>
</dbReference>
<comment type="similarity">
    <text evidence="1">Belongs to the ribosome association toxin RatA family.</text>
</comment>
<dbReference type="CDD" id="cd07817">
    <property type="entry name" value="SRPBCC_8"/>
    <property type="match status" value="1"/>
</dbReference>
<accession>A0A5B1CC04</accession>
<dbReference type="InterPro" id="IPR021309">
    <property type="entry name" value="YgaP-like_TM"/>
</dbReference>
<protein>
    <submittedName>
        <fullName evidence="4">Polyketide cyclase / dehydrase and lipid transport</fullName>
    </submittedName>
</protein>
<dbReference type="Gene3D" id="3.30.530.20">
    <property type="match status" value="1"/>
</dbReference>
<dbReference type="Proteomes" id="UP000322699">
    <property type="component" value="Unassembled WGS sequence"/>
</dbReference>
<dbReference type="PANTHER" id="PTHR33824:SF7">
    <property type="entry name" value="POLYKETIDE CYCLASE_DEHYDRASE AND LIPID TRANSPORT SUPERFAMILY PROTEIN"/>
    <property type="match status" value="1"/>
</dbReference>
<evidence type="ECO:0000259" key="3">
    <source>
        <dbReference type="Pfam" id="PF11127"/>
    </source>
</evidence>
<evidence type="ECO:0000313" key="4">
    <source>
        <dbReference type="EMBL" id="KAA1258657.1"/>
    </source>
</evidence>
<dbReference type="InterPro" id="IPR005031">
    <property type="entry name" value="COQ10_START"/>
</dbReference>